<dbReference type="Gene3D" id="3.30.470.10">
    <property type="match status" value="1"/>
</dbReference>
<sequence>MSYQLFETMLFQDSKIFLLKNHLTRIFYSAMYFGFKTHNLCALLEYFGILQKCNNTPHYFSNINSFQKTIDAKSYHMSFANRESHKILVLPILRHYSLLQNDFSFEHFVLEDFPDLWENYDTIITQYIEEQNNITQNSSQKCKTSIQTNTIFSKQSINQEFINKEYLFKDKRNSLKLSTKILDKEFCSKKKYIAKLILKKNGELLLQFFPYNTTTTNVISLADRHIFSTNKFLYHKTTWRKHYQKSVENITKNILFDTIYFNEKGEITEGSRSNIILKLGDKYVTPKAQCGLLRGCLNSLLLHSEVCQETILTKQDIIDAESIFCINSLRGIIKVNLLNNQRKIL</sequence>
<accession>A0A3D8IPD8</accession>
<dbReference type="EMBL" id="NXLQ01000002">
    <property type="protein sequence ID" value="RDU67082.1"/>
    <property type="molecule type" value="Genomic_DNA"/>
</dbReference>
<gene>
    <name evidence="1" type="ORF">CQA53_02155</name>
</gene>
<dbReference type="InterPro" id="IPR043132">
    <property type="entry name" value="BCAT-like_C"/>
</dbReference>
<evidence type="ECO:0008006" key="3">
    <source>
        <dbReference type="Google" id="ProtNLM"/>
    </source>
</evidence>
<evidence type="ECO:0000313" key="2">
    <source>
        <dbReference type="Proteomes" id="UP000256379"/>
    </source>
</evidence>
<name>A0A3D8IPD8_9HELI</name>
<dbReference type="InterPro" id="IPR001544">
    <property type="entry name" value="Aminotrans_IV"/>
</dbReference>
<dbReference type="OrthoDB" id="5330130at2"/>
<organism evidence="1 2">
    <name type="scientific">Helicobacter didelphidarum</name>
    <dbReference type="NCBI Taxonomy" id="2040648"/>
    <lineage>
        <taxon>Bacteria</taxon>
        <taxon>Pseudomonadati</taxon>
        <taxon>Campylobacterota</taxon>
        <taxon>Epsilonproteobacteria</taxon>
        <taxon>Campylobacterales</taxon>
        <taxon>Helicobacteraceae</taxon>
        <taxon>Helicobacter</taxon>
    </lineage>
</organism>
<dbReference type="GO" id="GO:0003824">
    <property type="term" value="F:catalytic activity"/>
    <property type="evidence" value="ECO:0007669"/>
    <property type="project" value="InterPro"/>
</dbReference>
<dbReference type="AlphaFoldDB" id="A0A3D8IPD8"/>
<proteinExistence type="predicted"/>
<dbReference type="InterPro" id="IPR043131">
    <property type="entry name" value="BCAT-like_N"/>
</dbReference>
<dbReference type="InterPro" id="IPR036038">
    <property type="entry name" value="Aminotransferase-like"/>
</dbReference>
<dbReference type="SUPFAM" id="SSF56752">
    <property type="entry name" value="D-aminoacid aminotransferase-like PLP-dependent enzymes"/>
    <property type="match status" value="2"/>
</dbReference>
<reference evidence="1 2" key="1">
    <citation type="submission" date="2018-04" db="EMBL/GenBank/DDBJ databases">
        <title>Novel Campyloabacter and Helicobacter Species and Strains.</title>
        <authorList>
            <person name="Mannion A.J."/>
            <person name="Shen Z."/>
            <person name="Fox J.G."/>
        </authorList>
    </citation>
    <scope>NUCLEOTIDE SEQUENCE [LARGE SCALE GENOMIC DNA]</scope>
    <source>
        <strain evidence="1 2">MIT 17-337</strain>
    </source>
</reference>
<comment type="caution">
    <text evidence="1">The sequence shown here is derived from an EMBL/GenBank/DDBJ whole genome shotgun (WGS) entry which is preliminary data.</text>
</comment>
<dbReference type="Gene3D" id="3.20.10.10">
    <property type="entry name" value="D-amino Acid Aminotransferase, subunit A, domain 2"/>
    <property type="match status" value="1"/>
</dbReference>
<dbReference type="Proteomes" id="UP000256379">
    <property type="component" value="Unassembled WGS sequence"/>
</dbReference>
<keyword evidence="2" id="KW-1185">Reference proteome</keyword>
<protein>
    <recommendedName>
        <fullName evidence="3">Aminotransferase</fullName>
    </recommendedName>
</protein>
<dbReference type="RefSeq" id="WP_115542378.1">
    <property type="nucleotide sequence ID" value="NZ_NXLQ01000002.1"/>
</dbReference>
<evidence type="ECO:0000313" key="1">
    <source>
        <dbReference type="EMBL" id="RDU67082.1"/>
    </source>
</evidence>
<dbReference type="Pfam" id="PF01063">
    <property type="entry name" value="Aminotran_4"/>
    <property type="match status" value="1"/>
</dbReference>